<evidence type="ECO:0000313" key="2">
    <source>
        <dbReference type="Proteomes" id="UP001628668"/>
    </source>
</evidence>
<dbReference type="RefSeq" id="WP_411159719.1">
    <property type="nucleotide sequence ID" value="NZ_JBJOSA010000008.1"/>
</dbReference>
<protein>
    <recommendedName>
        <fullName evidence="3">DNA helicase</fullName>
    </recommendedName>
</protein>
<comment type="caution">
    <text evidence="1">The sequence shown here is derived from an EMBL/GenBank/DDBJ whole genome shotgun (WGS) entry which is preliminary data.</text>
</comment>
<dbReference type="SUPFAM" id="SSF52540">
    <property type="entry name" value="P-loop containing nucleoside triphosphate hydrolases"/>
    <property type="match status" value="1"/>
</dbReference>
<evidence type="ECO:0008006" key="3">
    <source>
        <dbReference type="Google" id="ProtNLM"/>
    </source>
</evidence>
<dbReference type="EMBL" id="JBJOSA010000008">
    <property type="protein sequence ID" value="MFL8937437.1"/>
    <property type="molecule type" value="Genomic_DNA"/>
</dbReference>
<name>A0ABW8VQ19_9BACI</name>
<evidence type="ECO:0000313" key="1">
    <source>
        <dbReference type="EMBL" id="MFL8937437.1"/>
    </source>
</evidence>
<dbReference type="InterPro" id="IPR027417">
    <property type="entry name" value="P-loop_NTPase"/>
</dbReference>
<dbReference type="Proteomes" id="UP001628668">
    <property type="component" value="Unassembled WGS sequence"/>
</dbReference>
<keyword evidence="2" id="KW-1185">Reference proteome</keyword>
<proteinExistence type="predicted"/>
<organism evidence="1 2">
    <name type="scientific">Rossellomorea oryzaecorticis</name>
    <dbReference type="NCBI Taxonomy" id="1396505"/>
    <lineage>
        <taxon>Bacteria</taxon>
        <taxon>Bacillati</taxon>
        <taxon>Bacillota</taxon>
        <taxon>Bacilli</taxon>
        <taxon>Bacillales</taxon>
        <taxon>Bacillaceae</taxon>
        <taxon>Rossellomorea</taxon>
    </lineage>
</organism>
<accession>A0ABW8VQ19</accession>
<dbReference type="Gene3D" id="3.40.50.300">
    <property type="entry name" value="P-loop containing nucleotide triphosphate hydrolases"/>
    <property type="match status" value="1"/>
</dbReference>
<gene>
    <name evidence="1" type="ORF">ACKA06_11620</name>
</gene>
<reference evidence="1 2" key="1">
    <citation type="submission" date="2024-12" db="EMBL/GenBank/DDBJ databases">
        <authorList>
            <person name="Li X."/>
            <person name="Zhang D."/>
        </authorList>
    </citation>
    <scope>NUCLEOTIDE SEQUENCE [LARGE SCALE GENOMIC DNA]</scope>
    <source>
        <strain evidence="1 2">JCM19602</strain>
    </source>
</reference>
<sequence length="297" mass="34886">MTNRFGNEIANHLNVLMPNANIQAYPEKKSFKPIILLYKDEEEIYLEYQKIIEEYESLDKSFKKSTKEDKVLVWARNWSSLVKKGAVYKNKKQKKIKSVNVDLKSFIIDFIIKRICNESGNLSELKSWINNHPSILRLNTILVKILKNGFTSTTKNDLNKFMNELLEEKGSEKINGRNKIYKQIEMLITNLQQSDVNTEIKKDDIYTIHSVKGETLRSVLVVDFKDKPLTKILLHRYGITNDDEYLYTDHNLLYVSMSRVTHLFVFAMHEDDWTDKVQEELNKSWEVKRSSLLITVN</sequence>